<organism evidence="1">
    <name type="scientific">marine sediment metagenome</name>
    <dbReference type="NCBI Taxonomy" id="412755"/>
    <lineage>
        <taxon>unclassified sequences</taxon>
        <taxon>metagenomes</taxon>
        <taxon>ecological metagenomes</taxon>
    </lineage>
</organism>
<feature type="non-terminal residue" evidence="1">
    <location>
        <position position="100"/>
    </location>
</feature>
<name>X1N9Y2_9ZZZZ</name>
<dbReference type="EMBL" id="BARV01015107">
    <property type="protein sequence ID" value="GAI26981.1"/>
    <property type="molecule type" value="Genomic_DNA"/>
</dbReference>
<evidence type="ECO:0000313" key="1">
    <source>
        <dbReference type="EMBL" id="GAI26981.1"/>
    </source>
</evidence>
<sequence>MGNLFIGFPVPRAKIAEMIETAKYEIDILGICGSPRAPAENKTGNYIYTQFIKMVKEREVLFDEDRQGILFMDNIIVNDSQIDRTADGYSLIGNLSSYDN</sequence>
<reference evidence="1" key="1">
    <citation type="journal article" date="2014" name="Front. Microbiol.">
        <title>High frequency of phylogenetically diverse reductive dehalogenase-homologous genes in deep subseafloor sedimentary metagenomes.</title>
        <authorList>
            <person name="Kawai M."/>
            <person name="Futagami T."/>
            <person name="Toyoda A."/>
            <person name="Takaki Y."/>
            <person name="Nishi S."/>
            <person name="Hori S."/>
            <person name="Arai W."/>
            <person name="Tsubouchi T."/>
            <person name="Morono Y."/>
            <person name="Uchiyama I."/>
            <person name="Ito T."/>
            <person name="Fujiyama A."/>
            <person name="Inagaki F."/>
            <person name="Takami H."/>
        </authorList>
    </citation>
    <scope>NUCLEOTIDE SEQUENCE</scope>
    <source>
        <strain evidence="1">Expedition CK06-06</strain>
    </source>
</reference>
<gene>
    <name evidence="1" type="ORF">S06H3_26181</name>
</gene>
<dbReference type="AlphaFoldDB" id="X1N9Y2"/>
<protein>
    <submittedName>
        <fullName evidence="1">Uncharacterized protein</fullName>
    </submittedName>
</protein>
<comment type="caution">
    <text evidence="1">The sequence shown here is derived from an EMBL/GenBank/DDBJ whole genome shotgun (WGS) entry which is preliminary data.</text>
</comment>
<accession>X1N9Y2</accession>
<proteinExistence type="predicted"/>